<name>A0ABY5UXM9_9BACT</name>
<dbReference type="RefSeq" id="WP_147524758.1">
    <property type="nucleotide sequence ID" value="NZ_CAPH01000021.1"/>
</dbReference>
<evidence type="ECO:0000313" key="1">
    <source>
        <dbReference type="EMBL" id="UWN56700.1"/>
    </source>
</evidence>
<sequence>MKRLLYLSIFFLQFSRCTCCQHGGNNMQHNVTSRKDTLKVTTYLMEINEPKLDSLIKKIADTVVQLNRQRKTIYNEMGHPYTETPWRSVVVSILKQQKDNLLGFQLVAWLDNRTNLSSDYYGCIKVYDLLFWIKLYEQSALIPYDLFSIQDTITLNKTNEIIANIENPEWFYMYNIQNDKLKYIKSLNTK</sequence>
<dbReference type="EMBL" id="CP102294">
    <property type="protein sequence ID" value="UWN56700.1"/>
    <property type="molecule type" value="Genomic_DNA"/>
</dbReference>
<evidence type="ECO:0000313" key="2">
    <source>
        <dbReference type="Proteomes" id="UP001059295"/>
    </source>
</evidence>
<gene>
    <name evidence="1" type="ORF">NQ491_08580</name>
</gene>
<organism evidence="1 2">
    <name type="scientific">Alistipes ihumii AP11</name>
    <dbReference type="NCBI Taxonomy" id="1211813"/>
    <lineage>
        <taxon>Bacteria</taxon>
        <taxon>Pseudomonadati</taxon>
        <taxon>Bacteroidota</taxon>
        <taxon>Bacteroidia</taxon>
        <taxon>Bacteroidales</taxon>
        <taxon>Rikenellaceae</taxon>
        <taxon>Alistipes</taxon>
    </lineage>
</organism>
<dbReference type="Proteomes" id="UP001059295">
    <property type="component" value="Chromosome"/>
</dbReference>
<proteinExistence type="predicted"/>
<protein>
    <submittedName>
        <fullName evidence="1">Uncharacterized protein</fullName>
    </submittedName>
</protein>
<dbReference type="GeneID" id="82891784"/>
<keyword evidence="2" id="KW-1185">Reference proteome</keyword>
<reference evidence="1" key="1">
    <citation type="journal article" date="2022" name="Cell">
        <title>Design, construction, and in vivo augmentation of a complex gut microbiome.</title>
        <authorList>
            <person name="Cheng A.G."/>
            <person name="Ho P.Y."/>
            <person name="Aranda-Diaz A."/>
            <person name="Jain S."/>
            <person name="Yu F.B."/>
            <person name="Meng X."/>
            <person name="Wang M."/>
            <person name="Iakiviak M."/>
            <person name="Nagashima K."/>
            <person name="Zhao A."/>
            <person name="Murugkar P."/>
            <person name="Patil A."/>
            <person name="Atabakhsh K."/>
            <person name="Weakley A."/>
            <person name="Yan J."/>
            <person name="Brumbaugh A.R."/>
            <person name="Higginbottom S."/>
            <person name="Dimas A."/>
            <person name="Shiver A.L."/>
            <person name="Deutschbauer A."/>
            <person name="Neff N."/>
            <person name="Sonnenburg J.L."/>
            <person name="Huang K.C."/>
            <person name="Fischbach M.A."/>
        </authorList>
    </citation>
    <scope>NUCLEOTIDE SEQUENCE</scope>
    <source>
        <strain evidence="1">AP11</strain>
    </source>
</reference>
<accession>A0ABY5UXM9</accession>